<organism evidence="6 7">
    <name type="scientific">Roseateles amylovorans</name>
    <dbReference type="NCBI Taxonomy" id="2978473"/>
    <lineage>
        <taxon>Bacteria</taxon>
        <taxon>Pseudomonadati</taxon>
        <taxon>Pseudomonadota</taxon>
        <taxon>Betaproteobacteria</taxon>
        <taxon>Burkholderiales</taxon>
        <taxon>Sphaerotilaceae</taxon>
        <taxon>Roseateles</taxon>
    </lineage>
</organism>
<proteinExistence type="predicted"/>
<gene>
    <name evidence="6" type="ORF">N4261_04740</name>
</gene>
<name>A0ABY6B1H3_9BURK</name>
<evidence type="ECO:0000259" key="5">
    <source>
        <dbReference type="PROSITE" id="PS01124"/>
    </source>
</evidence>
<keyword evidence="7" id="KW-1185">Reference proteome</keyword>
<evidence type="ECO:0000313" key="7">
    <source>
        <dbReference type="Proteomes" id="UP001064933"/>
    </source>
</evidence>
<dbReference type="InterPro" id="IPR050204">
    <property type="entry name" value="AraC_XylS_family_regulators"/>
</dbReference>
<dbReference type="Pfam" id="PF12833">
    <property type="entry name" value="HTH_18"/>
    <property type="match status" value="1"/>
</dbReference>
<accession>A0ABY6B1H3</accession>
<dbReference type="Proteomes" id="UP001064933">
    <property type="component" value="Chromosome"/>
</dbReference>
<dbReference type="EMBL" id="CP104562">
    <property type="protein sequence ID" value="UXH79245.1"/>
    <property type="molecule type" value="Genomic_DNA"/>
</dbReference>
<dbReference type="InterPro" id="IPR018060">
    <property type="entry name" value="HTH_AraC"/>
</dbReference>
<evidence type="ECO:0000313" key="6">
    <source>
        <dbReference type="EMBL" id="UXH79245.1"/>
    </source>
</evidence>
<feature type="domain" description="HTH araC/xylS-type" evidence="5">
    <location>
        <begin position="173"/>
        <end position="270"/>
    </location>
</feature>
<dbReference type="InterPro" id="IPR011051">
    <property type="entry name" value="RmlC_Cupin_sf"/>
</dbReference>
<dbReference type="PROSITE" id="PS01124">
    <property type="entry name" value="HTH_ARAC_FAMILY_2"/>
    <property type="match status" value="1"/>
</dbReference>
<dbReference type="PRINTS" id="PR00032">
    <property type="entry name" value="HTHARAC"/>
</dbReference>
<keyword evidence="2" id="KW-0238">DNA-binding</keyword>
<dbReference type="InterPro" id="IPR014710">
    <property type="entry name" value="RmlC-like_jellyroll"/>
</dbReference>
<dbReference type="SMART" id="SM00342">
    <property type="entry name" value="HTH_ARAC"/>
    <property type="match status" value="1"/>
</dbReference>
<dbReference type="InterPro" id="IPR018062">
    <property type="entry name" value="HTH_AraC-typ_CS"/>
</dbReference>
<dbReference type="SUPFAM" id="SSF46689">
    <property type="entry name" value="Homeodomain-like"/>
    <property type="match status" value="2"/>
</dbReference>
<dbReference type="Gene3D" id="1.10.10.60">
    <property type="entry name" value="Homeodomain-like"/>
    <property type="match status" value="2"/>
</dbReference>
<dbReference type="Gene3D" id="2.60.120.10">
    <property type="entry name" value="Jelly Rolls"/>
    <property type="match status" value="1"/>
</dbReference>
<evidence type="ECO:0000256" key="2">
    <source>
        <dbReference type="ARBA" id="ARBA00023125"/>
    </source>
</evidence>
<dbReference type="InterPro" id="IPR009057">
    <property type="entry name" value="Homeodomain-like_sf"/>
</dbReference>
<sequence>MRLKHMQFYGHFDARCDVAGFSIARMVALNPAHQVEPHEHEDGHFIVVLSGLYRSSARGVDTLLEPGGVLWNPPGTRHVDTFAGTGGRFLALSVKADLAQALGLADGGARRLLGATRQAALALAAQPLTSDLGGLLDAEETCQHLCLLTRGGPERGEALWQPGAERGEPLWLRRCMEQLLEECEQPLQLAALARTAGVHPVSMSRAFRRHYGISPGQLQRRAQLNRAAQRLKEGRPIAEVAASLGFADQSHFTRLFRAEYRCTPAAWREGFKTF</sequence>
<dbReference type="PANTHER" id="PTHR46796">
    <property type="entry name" value="HTH-TYPE TRANSCRIPTIONAL ACTIVATOR RHAS-RELATED"/>
    <property type="match status" value="1"/>
</dbReference>
<dbReference type="Pfam" id="PF02311">
    <property type="entry name" value="AraC_binding"/>
    <property type="match status" value="1"/>
</dbReference>
<dbReference type="RefSeq" id="WP_261759065.1">
    <property type="nucleotide sequence ID" value="NZ_CP104562.2"/>
</dbReference>
<evidence type="ECO:0000256" key="4">
    <source>
        <dbReference type="ARBA" id="ARBA00023163"/>
    </source>
</evidence>
<dbReference type="InterPro" id="IPR003313">
    <property type="entry name" value="AraC-bd"/>
</dbReference>
<evidence type="ECO:0000256" key="1">
    <source>
        <dbReference type="ARBA" id="ARBA00023015"/>
    </source>
</evidence>
<keyword evidence="4" id="KW-0804">Transcription</keyword>
<reference evidence="6" key="1">
    <citation type="submission" date="2022-10" db="EMBL/GenBank/DDBJ databases">
        <title>Characterization and whole genome sequencing of a new Roseateles species, isolated from fresh water.</title>
        <authorList>
            <person name="Guliayeva D.Y."/>
            <person name="Akhremchuk A.E."/>
            <person name="Sikolenko M.A."/>
            <person name="Valentovich L.N."/>
            <person name="Sidarenka A.V."/>
        </authorList>
    </citation>
    <scope>NUCLEOTIDE SEQUENCE</scope>
    <source>
        <strain evidence="6">BIM B-1768</strain>
    </source>
</reference>
<dbReference type="PROSITE" id="PS00041">
    <property type="entry name" value="HTH_ARAC_FAMILY_1"/>
    <property type="match status" value="1"/>
</dbReference>
<dbReference type="SUPFAM" id="SSF51182">
    <property type="entry name" value="RmlC-like cupins"/>
    <property type="match status" value="1"/>
</dbReference>
<dbReference type="InterPro" id="IPR020449">
    <property type="entry name" value="Tscrpt_reg_AraC-type_HTH"/>
</dbReference>
<keyword evidence="3" id="KW-0010">Activator</keyword>
<evidence type="ECO:0000256" key="3">
    <source>
        <dbReference type="ARBA" id="ARBA00023159"/>
    </source>
</evidence>
<protein>
    <submittedName>
        <fullName evidence="6">AraC family transcriptional regulator</fullName>
    </submittedName>
</protein>
<keyword evidence="1" id="KW-0805">Transcription regulation</keyword>